<accession>A0A6I9SFV7</accession>
<dbReference type="RefSeq" id="XP_010943076.1">
    <property type="nucleotide sequence ID" value="XM_010944774.3"/>
</dbReference>
<evidence type="ECO:0000313" key="9">
    <source>
        <dbReference type="RefSeq" id="XP_010943076.1"/>
    </source>
</evidence>
<evidence type="ECO:0000256" key="6">
    <source>
        <dbReference type="SAM" id="SignalP"/>
    </source>
</evidence>
<keyword evidence="4" id="KW-1015">Disulfide bond</keyword>
<dbReference type="OrthoDB" id="1928998at2759"/>
<dbReference type="InterPro" id="IPR035995">
    <property type="entry name" value="Bowman-Birk_prot_inh"/>
</dbReference>
<dbReference type="SMART" id="SM00269">
    <property type="entry name" value="BowB"/>
    <property type="match status" value="1"/>
</dbReference>
<dbReference type="GO" id="GO:0004867">
    <property type="term" value="F:serine-type endopeptidase inhibitor activity"/>
    <property type="evidence" value="ECO:0007669"/>
    <property type="project" value="UniProtKB-KW"/>
</dbReference>
<dbReference type="SUPFAM" id="SSF57247">
    <property type="entry name" value="Bowman-Birk inhibitor, BBI"/>
    <property type="match status" value="1"/>
</dbReference>
<gene>
    <name evidence="9" type="primary">LOC105060906</name>
</gene>
<comment type="similarity">
    <text evidence="1 5">Belongs to the Bowman-Birk serine protease inhibitor family.</text>
</comment>
<keyword evidence="3 5" id="KW-0722">Serine protease inhibitor</keyword>
<evidence type="ECO:0000313" key="8">
    <source>
        <dbReference type="Proteomes" id="UP000504607"/>
    </source>
</evidence>
<feature type="chain" id="PRO_5026785468" evidence="6">
    <location>
        <begin position="26"/>
        <end position="112"/>
    </location>
</feature>
<feature type="domain" description="Bowman-Birk serine protease inhibitors family" evidence="7">
    <location>
        <begin position="47"/>
        <end position="104"/>
    </location>
</feature>
<evidence type="ECO:0000256" key="4">
    <source>
        <dbReference type="ARBA" id="ARBA00023157"/>
    </source>
</evidence>
<feature type="signal peptide" evidence="6">
    <location>
        <begin position="1"/>
        <end position="25"/>
    </location>
</feature>
<dbReference type="Gene3D" id="2.10.69.10">
    <property type="entry name" value="Cysteine Protease (Bromelain) Inhibitor, subunit H"/>
    <property type="match status" value="1"/>
</dbReference>
<organism evidence="8 9">
    <name type="scientific">Elaeis guineensis var. tenera</name>
    <name type="common">Oil palm</name>
    <dbReference type="NCBI Taxonomy" id="51953"/>
    <lineage>
        <taxon>Eukaryota</taxon>
        <taxon>Viridiplantae</taxon>
        <taxon>Streptophyta</taxon>
        <taxon>Embryophyta</taxon>
        <taxon>Tracheophyta</taxon>
        <taxon>Spermatophyta</taxon>
        <taxon>Magnoliopsida</taxon>
        <taxon>Liliopsida</taxon>
        <taxon>Arecaceae</taxon>
        <taxon>Arecoideae</taxon>
        <taxon>Cocoseae</taxon>
        <taxon>Elaeidinae</taxon>
        <taxon>Elaeis</taxon>
    </lineage>
</organism>
<sequence>MRSRVVVLALMMVLAVVFFANNSFAQDEVNFQAPSEGDDAGGRPWPCCNKCGVCTRSNPPQCQCLDLVKACHPKCKECVQSPLRIYPPLYQCKDWITNFCKKKCNPKPLNDE</sequence>
<reference evidence="9" key="1">
    <citation type="submission" date="2025-08" db="UniProtKB">
        <authorList>
            <consortium name="RefSeq"/>
        </authorList>
    </citation>
    <scope>IDENTIFICATION</scope>
</reference>
<dbReference type="PANTHER" id="PTHR33479">
    <property type="entry name" value="BOWMAN-BIRK TYPE BRAN TRYPSIN INHIBITOR"/>
    <property type="match status" value="1"/>
</dbReference>
<dbReference type="FunCoup" id="A0A6I9SFV7">
    <property type="interactions" value="92"/>
</dbReference>
<dbReference type="InParanoid" id="A0A6I9SFV7"/>
<dbReference type="AlphaFoldDB" id="A0A6I9SFV7"/>
<evidence type="ECO:0000259" key="7">
    <source>
        <dbReference type="SMART" id="SM00269"/>
    </source>
</evidence>
<dbReference type="CDD" id="cd00023">
    <property type="entry name" value="BBI"/>
    <property type="match status" value="1"/>
</dbReference>
<keyword evidence="6" id="KW-0732">Signal</keyword>
<keyword evidence="2 5" id="KW-0646">Protease inhibitor</keyword>
<evidence type="ECO:0000256" key="5">
    <source>
        <dbReference type="RuleBase" id="RU003856"/>
    </source>
</evidence>
<keyword evidence="8" id="KW-1185">Reference proteome</keyword>
<evidence type="ECO:0000256" key="1">
    <source>
        <dbReference type="ARBA" id="ARBA00008506"/>
    </source>
</evidence>
<evidence type="ECO:0000256" key="2">
    <source>
        <dbReference type="ARBA" id="ARBA00022690"/>
    </source>
</evidence>
<proteinExistence type="inferred from homology"/>
<dbReference type="Proteomes" id="UP000504607">
    <property type="component" value="Chromosome 1"/>
</dbReference>
<dbReference type="Pfam" id="PF00228">
    <property type="entry name" value="Bowman-Birk_leg"/>
    <property type="match status" value="1"/>
</dbReference>
<name>A0A6I9SFV7_ELAGV</name>
<dbReference type="PANTHER" id="PTHR33479:SF6">
    <property type="entry name" value="BOWMAN-BIRK SERINE PROTEASE INHIBITOR FAMILY PROTEIN, EXPRESSED"/>
    <property type="match status" value="1"/>
</dbReference>
<dbReference type="InterPro" id="IPR000877">
    <property type="entry name" value="Prot_inh_BBI"/>
</dbReference>
<evidence type="ECO:0000256" key="3">
    <source>
        <dbReference type="ARBA" id="ARBA00022900"/>
    </source>
</evidence>
<protein>
    <submittedName>
        <fullName evidence="9">Bowman-Birk type trypsin inhibitor isoform X1</fullName>
    </submittedName>
</protein>
<dbReference type="GO" id="GO:0005576">
    <property type="term" value="C:extracellular region"/>
    <property type="evidence" value="ECO:0007669"/>
    <property type="project" value="InterPro"/>
</dbReference>